<dbReference type="PATRIC" id="fig|264450.4.peg.5908"/>
<dbReference type="RefSeq" id="WP_057430566.1">
    <property type="nucleotide sequence ID" value="NZ_LIIH01000096.1"/>
</dbReference>
<name>A0A0P9NCC8_PSESX</name>
<dbReference type="SUPFAM" id="SSF56214">
    <property type="entry name" value="4'-phosphopantetheinyl transferase"/>
    <property type="match status" value="1"/>
</dbReference>
<accession>A0A0P9NCC8</accession>
<proteinExistence type="predicted"/>
<keyword evidence="1" id="KW-0808">Transferase</keyword>
<dbReference type="AlphaFoldDB" id="A0A0P9NCC8"/>
<evidence type="ECO:0000313" key="4">
    <source>
        <dbReference type="Proteomes" id="UP000050381"/>
    </source>
</evidence>
<evidence type="ECO:0000259" key="2">
    <source>
        <dbReference type="Pfam" id="PF01648"/>
    </source>
</evidence>
<comment type="caution">
    <text evidence="3">The sequence shown here is derived from an EMBL/GenBank/DDBJ whole genome shotgun (WGS) entry which is preliminary data.</text>
</comment>
<feature type="domain" description="4'-phosphopantetheinyl transferase" evidence="2">
    <location>
        <begin position="105"/>
        <end position="174"/>
    </location>
</feature>
<dbReference type="Gene3D" id="3.90.470.20">
    <property type="entry name" value="4'-phosphopantetheinyl transferase domain"/>
    <property type="match status" value="1"/>
</dbReference>
<dbReference type="InterPro" id="IPR037143">
    <property type="entry name" value="4-PPantetheinyl_Trfase_dom_sf"/>
</dbReference>
<dbReference type="GO" id="GO:0008897">
    <property type="term" value="F:holo-[acyl-carrier-protein] synthase activity"/>
    <property type="evidence" value="ECO:0007669"/>
    <property type="project" value="InterPro"/>
</dbReference>
<reference evidence="3 4" key="1">
    <citation type="submission" date="2015-09" db="EMBL/GenBank/DDBJ databases">
        <title>Genome announcement of multiple Pseudomonas syringae strains.</title>
        <authorList>
            <person name="Thakur S."/>
            <person name="Wang P.W."/>
            <person name="Gong Y."/>
            <person name="Weir B.S."/>
            <person name="Guttman D.S."/>
        </authorList>
    </citation>
    <scope>NUCLEOTIDE SEQUENCE [LARGE SCALE GENOMIC DNA]</scope>
    <source>
        <strain evidence="3 4">ICMP9419</strain>
    </source>
</reference>
<dbReference type="GO" id="GO:0000287">
    <property type="term" value="F:magnesium ion binding"/>
    <property type="evidence" value="ECO:0007669"/>
    <property type="project" value="InterPro"/>
</dbReference>
<dbReference type="InterPro" id="IPR008278">
    <property type="entry name" value="4-PPantetheinyl_Trfase_dom"/>
</dbReference>
<evidence type="ECO:0000313" key="3">
    <source>
        <dbReference type="EMBL" id="KPX00258.1"/>
    </source>
</evidence>
<dbReference type="Proteomes" id="UP000050381">
    <property type="component" value="Unassembled WGS sequence"/>
</dbReference>
<organism evidence="3 4">
    <name type="scientific">Pseudomonas syringae pv. castaneae</name>
    <dbReference type="NCBI Taxonomy" id="264450"/>
    <lineage>
        <taxon>Bacteria</taxon>
        <taxon>Pseudomonadati</taxon>
        <taxon>Pseudomonadota</taxon>
        <taxon>Gammaproteobacteria</taxon>
        <taxon>Pseudomonadales</taxon>
        <taxon>Pseudomonadaceae</taxon>
        <taxon>Pseudomonas</taxon>
        <taxon>Pseudomonas syringae</taxon>
    </lineage>
</organism>
<protein>
    <recommendedName>
        <fullName evidence="2">4'-phosphopantetheinyl transferase domain-containing protein</fullName>
    </recommendedName>
</protein>
<dbReference type="EMBL" id="LJQD01000020">
    <property type="protein sequence ID" value="KPX00258.1"/>
    <property type="molecule type" value="Genomic_DNA"/>
</dbReference>
<evidence type="ECO:0000256" key="1">
    <source>
        <dbReference type="ARBA" id="ARBA00022679"/>
    </source>
</evidence>
<dbReference type="Pfam" id="PF01648">
    <property type="entry name" value="ACPS"/>
    <property type="match status" value="1"/>
</dbReference>
<gene>
    <name evidence="3" type="ORF">ALO79_04989</name>
</gene>
<sequence>MKRGASWAFDEDGRLAPPESFPRQNVLLVRCVTRPGCARDEARNRIRACVRTAVEQWLELPSEAITFISAPGLAPRLMIDGLPEPGFSISHEAGFSLAAVNLNGAVGVDLMQVQPVPDWQVVARDYLGPDVGARLRDVSETMRPVAFARAWCEREAFLKLHGRELGEWIEVGQLEGVGIEVELGTNVVGMVALKWPRCVAQSRQVGTVSRYRDSKPRSHISLIYSKVRYTLHLI</sequence>